<keyword evidence="6" id="KW-0804">Transcription</keyword>
<dbReference type="SMART" id="SM00614">
    <property type="entry name" value="ZnF_BED"/>
    <property type="match status" value="1"/>
</dbReference>
<evidence type="ECO:0000259" key="9">
    <source>
        <dbReference type="PROSITE" id="PS50808"/>
    </source>
</evidence>
<dbReference type="PROSITE" id="PS50808">
    <property type="entry name" value="ZF_BED"/>
    <property type="match status" value="1"/>
</dbReference>
<dbReference type="InterPro" id="IPR012337">
    <property type="entry name" value="RNaseH-like_sf"/>
</dbReference>
<dbReference type="EMBL" id="JAAGAX010000012">
    <property type="protein sequence ID" value="KAF2297229.1"/>
    <property type="molecule type" value="Genomic_DNA"/>
</dbReference>
<dbReference type="PANTHER" id="PTHR46481">
    <property type="entry name" value="ZINC FINGER BED DOMAIN-CONTAINING PROTEIN 4"/>
    <property type="match status" value="1"/>
</dbReference>
<gene>
    <name evidence="10" type="ORF">GH714_019697</name>
</gene>
<protein>
    <recommendedName>
        <fullName evidence="9">BED-type domain-containing protein</fullName>
    </recommendedName>
</protein>
<evidence type="ECO:0000256" key="6">
    <source>
        <dbReference type="ARBA" id="ARBA00023163"/>
    </source>
</evidence>
<proteinExistence type="predicted"/>
<dbReference type="InterPro" id="IPR003656">
    <property type="entry name" value="Znf_BED"/>
</dbReference>
<keyword evidence="5" id="KW-0238">DNA-binding</keyword>
<reference evidence="10 11" key="1">
    <citation type="journal article" date="2020" name="Mol. Plant">
        <title>The Chromosome-Based Rubber Tree Genome Provides New Insights into Spurge Genome Evolution and Rubber Biosynthesis.</title>
        <authorList>
            <person name="Liu J."/>
            <person name="Shi C."/>
            <person name="Shi C.C."/>
            <person name="Li W."/>
            <person name="Zhang Q.J."/>
            <person name="Zhang Y."/>
            <person name="Li K."/>
            <person name="Lu H.F."/>
            <person name="Shi C."/>
            <person name="Zhu S.T."/>
            <person name="Xiao Z.Y."/>
            <person name="Nan H."/>
            <person name="Yue Y."/>
            <person name="Zhu X.G."/>
            <person name="Wu Y."/>
            <person name="Hong X.N."/>
            <person name="Fan G.Y."/>
            <person name="Tong Y."/>
            <person name="Zhang D."/>
            <person name="Mao C.L."/>
            <person name="Liu Y.L."/>
            <person name="Hao S.J."/>
            <person name="Liu W.Q."/>
            <person name="Lv M.Q."/>
            <person name="Zhang H.B."/>
            <person name="Liu Y."/>
            <person name="Hu-Tang G.R."/>
            <person name="Wang J.P."/>
            <person name="Wang J.H."/>
            <person name="Sun Y.H."/>
            <person name="Ni S.B."/>
            <person name="Chen W.B."/>
            <person name="Zhang X.C."/>
            <person name="Jiao Y.N."/>
            <person name="Eichler E.E."/>
            <person name="Li G.H."/>
            <person name="Liu X."/>
            <person name="Gao L.Z."/>
        </authorList>
    </citation>
    <scope>NUCLEOTIDE SEQUENCE [LARGE SCALE GENOMIC DNA]</scope>
    <source>
        <strain evidence="11">cv. GT1</strain>
        <tissue evidence="10">Leaf</tissue>
    </source>
</reference>
<dbReference type="Pfam" id="PF14372">
    <property type="entry name" value="hAT-like_RNase-H"/>
    <property type="match status" value="1"/>
</dbReference>
<evidence type="ECO:0000256" key="2">
    <source>
        <dbReference type="ARBA" id="ARBA00022771"/>
    </source>
</evidence>
<evidence type="ECO:0000313" key="11">
    <source>
        <dbReference type="Proteomes" id="UP000467840"/>
    </source>
</evidence>
<evidence type="ECO:0000256" key="7">
    <source>
        <dbReference type="PROSITE-ProRule" id="PRU00027"/>
    </source>
</evidence>
<dbReference type="GO" id="GO:0003677">
    <property type="term" value="F:DNA binding"/>
    <property type="evidence" value="ECO:0007669"/>
    <property type="project" value="UniProtKB-KW"/>
</dbReference>
<keyword evidence="11" id="KW-1185">Reference proteome</keyword>
<keyword evidence="3" id="KW-0862">Zinc</keyword>
<keyword evidence="4" id="KW-0805">Transcription regulation</keyword>
<dbReference type="AlphaFoldDB" id="A0A6A6LC83"/>
<sequence>MDSCSSEQNDPINTIDSNQSEQETAISSKSKVKRKPVRPRSKVWDHFTKFKTNDGDTKGMCNYCDKEFCCDPKRNVATALRNHMNVCKKHPHAIETRQALLNLQPNSNNVEDEVGTLTTWKYDENAIREALVHMIIIDELIFKFVEVLKVRNAVRYIKSSPAKLKKFKECLEYEKIDGKSSLCLDVSTRWNLTYLILNKAQNYERTFERKMAEMLSHFYELILRISGSLYVTSNMFFGEISDLAFILSQRMGNTDIEVKNMGDRMKKKFDKYWEDMDKMNKLIYFAVILDPRDKFEYMEFQFCQMHGEEKGEQLLQKMKSSLIDLFNEYKKMYQTDCEQTSDNTNSQLPSGSVVVVQ</sequence>
<keyword evidence="1" id="KW-0479">Metal-binding</keyword>
<evidence type="ECO:0000256" key="5">
    <source>
        <dbReference type="ARBA" id="ARBA00023125"/>
    </source>
</evidence>
<evidence type="ECO:0000256" key="8">
    <source>
        <dbReference type="SAM" id="MobiDB-lite"/>
    </source>
</evidence>
<feature type="compositionally biased region" description="Polar residues" evidence="8">
    <location>
        <begin position="1"/>
        <end position="26"/>
    </location>
</feature>
<keyword evidence="2 7" id="KW-0863">Zinc-finger</keyword>
<dbReference type="SUPFAM" id="SSF53098">
    <property type="entry name" value="Ribonuclease H-like"/>
    <property type="match status" value="1"/>
</dbReference>
<dbReference type="PANTHER" id="PTHR46481:SF7">
    <property type="entry name" value="ZINC FINGER BED DOMAIN-CONTAINING PROTEIN RICESLEEPER 2-LIKE"/>
    <property type="match status" value="1"/>
</dbReference>
<evidence type="ECO:0000256" key="4">
    <source>
        <dbReference type="ARBA" id="ARBA00023015"/>
    </source>
</evidence>
<feature type="region of interest" description="Disordered" evidence="8">
    <location>
        <begin position="1"/>
        <end position="38"/>
    </location>
</feature>
<accession>A0A6A6LC83</accession>
<dbReference type="InterPro" id="IPR025525">
    <property type="entry name" value="hAT-like_transposase_RNase-H"/>
</dbReference>
<evidence type="ECO:0000256" key="1">
    <source>
        <dbReference type="ARBA" id="ARBA00022723"/>
    </source>
</evidence>
<comment type="caution">
    <text evidence="10">The sequence shown here is derived from an EMBL/GenBank/DDBJ whole genome shotgun (WGS) entry which is preliminary data.</text>
</comment>
<dbReference type="GO" id="GO:0008270">
    <property type="term" value="F:zinc ion binding"/>
    <property type="evidence" value="ECO:0007669"/>
    <property type="project" value="UniProtKB-KW"/>
</dbReference>
<evidence type="ECO:0000313" key="10">
    <source>
        <dbReference type="EMBL" id="KAF2297229.1"/>
    </source>
</evidence>
<name>A0A6A6LC83_HEVBR</name>
<dbReference type="InterPro" id="IPR052035">
    <property type="entry name" value="ZnF_BED_domain_contain"/>
</dbReference>
<feature type="domain" description="BED-type" evidence="9">
    <location>
        <begin position="38"/>
        <end position="99"/>
    </location>
</feature>
<evidence type="ECO:0000256" key="3">
    <source>
        <dbReference type="ARBA" id="ARBA00022833"/>
    </source>
</evidence>
<organism evidence="10 11">
    <name type="scientific">Hevea brasiliensis</name>
    <name type="common">Para rubber tree</name>
    <name type="synonym">Siphonia brasiliensis</name>
    <dbReference type="NCBI Taxonomy" id="3981"/>
    <lineage>
        <taxon>Eukaryota</taxon>
        <taxon>Viridiplantae</taxon>
        <taxon>Streptophyta</taxon>
        <taxon>Embryophyta</taxon>
        <taxon>Tracheophyta</taxon>
        <taxon>Spermatophyta</taxon>
        <taxon>Magnoliopsida</taxon>
        <taxon>eudicotyledons</taxon>
        <taxon>Gunneridae</taxon>
        <taxon>Pentapetalae</taxon>
        <taxon>rosids</taxon>
        <taxon>fabids</taxon>
        <taxon>Malpighiales</taxon>
        <taxon>Euphorbiaceae</taxon>
        <taxon>Crotonoideae</taxon>
        <taxon>Micrandreae</taxon>
        <taxon>Hevea</taxon>
    </lineage>
</organism>
<dbReference type="Proteomes" id="UP000467840">
    <property type="component" value="Chromosome 18"/>
</dbReference>